<comment type="caution">
    <text evidence="1">The sequence shown here is derived from an EMBL/GenBank/DDBJ whole genome shotgun (WGS) entry which is preliminary data.</text>
</comment>
<evidence type="ECO:0000313" key="1">
    <source>
        <dbReference type="EMBL" id="HIU98607.1"/>
    </source>
</evidence>
<dbReference type="Proteomes" id="UP000886857">
    <property type="component" value="Unassembled WGS sequence"/>
</dbReference>
<proteinExistence type="predicted"/>
<evidence type="ECO:0000313" key="2">
    <source>
        <dbReference type="Proteomes" id="UP000886857"/>
    </source>
</evidence>
<accession>A0A9D1N9T6</accession>
<gene>
    <name evidence="1" type="ORF">IAC73_02040</name>
</gene>
<organism evidence="1 2">
    <name type="scientific">Candidatus Limadaptatus stercoripullorum</name>
    <dbReference type="NCBI Taxonomy" id="2840846"/>
    <lineage>
        <taxon>Bacteria</taxon>
        <taxon>Bacillati</taxon>
        <taxon>Bacillota</taxon>
        <taxon>Clostridia</taxon>
        <taxon>Eubacteriales</taxon>
        <taxon>Candidatus Limadaptatus</taxon>
    </lineage>
</organism>
<name>A0A9D1N9T6_9FIRM</name>
<dbReference type="AlphaFoldDB" id="A0A9D1N9T6"/>
<dbReference type="EMBL" id="DVOE01000028">
    <property type="protein sequence ID" value="HIU98607.1"/>
    <property type="molecule type" value="Genomic_DNA"/>
</dbReference>
<sequence>MGNTRHPDCAIRELARTAKARLAGNRYAESAALPVKRGASPAQREMCRRVLDLIGAGEEIVNPIAQLADRALIERLPYEERQRYIIRLAADYAEVRRELAAHGVCSPPG</sequence>
<reference evidence="1" key="2">
    <citation type="journal article" date="2021" name="PeerJ">
        <title>Extensive microbial diversity within the chicken gut microbiome revealed by metagenomics and culture.</title>
        <authorList>
            <person name="Gilroy R."/>
            <person name="Ravi A."/>
            <person name="Getino M."/>
            <person name="Pursley I."/>
            <person name="Horton D.L."/>
            <person name="Alikhan N.F."/>
            <person name="Baker D."/>
            <person name="Gharbi K."/>
            <person name="Hall N."/>
            <person name="Watson M."/>
            <person name="Adriaenssens E.M."/>
            <person name="Foster-Nyarko E."/>
            <person name="Jarju S."/>
            <person name="Secka A."/>
            <person name="Antonio M."/>
            <person name="Oren A."/>
            <person name="Chaudhuri R.R."/>
            <person name="La Ragione R."/>
            <person name="Hildebrand F."/>
            <person name="Pallen M.J."/>
        </authorList>
    </citation>
    <scope>NUCLEOTIDE SEQUENCE</scope>
    <source>
        <strain evidence="1">10406</strain>
    </source>
</reference>
<reference evidence="1" key="1">
    <citation type="submission" date="2020-10" db="EMBL/GenBank/DDBJ databases">
        <authorList>
            <person name="Gilroy R."/>
        </authorList>
    </citation>
    <scope>NUCLEOTIDE SEQUENCE</scope>
    <source>
        <strain evidence="1">10406</strain>
    </source>
</reference>
<protein>
    <submittedName>
        <fullName evidence="1">Uncharacterized protein</fullName>
    </submittedName>
</protein>